<gene>
    <name evidence="8" type="ORF">MtrunA17_Chr1g0154111</name>
</gene>
<dbReference type="CDD" id="cd10017">
    <property type="entry name" value="B3_DNA"/>
    <property type="match status" value="3"/>
</dbReference>
<evidence type="ECO:0000256" key="1">
    <source>
        <dbReference type="ARBA" id="ARBA00004123"/>
    </source>
</evidence>
<dbReference type="SMART" id="SM01019">
    <property type="entry name" value="B3"/>
    <property type="match status" value="3"/>
</dbReference>
<reference evidence="8" key="1">
    <citation type="journal article" date="2018" name="Nat. Plants">
        <title>Whole-genome landscape of Medicago truncatula symbiotic genes.</title>
        <authorList>
            <person name="Pecrix Y."/>
            <person name="Gamas P."/>
            <person name="Carrere S."/>
        </authorList>
    </citation>
    <scope>NUCLEOTIDE SEQUENCE</scope>
    <source>
        <tissue evidence="8">Leaves</tissue>
    </source>
</reference>
<name>A0A396JJL5_MEDTR</name>
<feature type="domain" description="TF-B3" evidence="7">
    <location>
        <begin position="369"/>
        <end position="443"/>
    </location>
</feature>
<dbReference type="EMBL" id="PSQE01000001">
    <property type="protein sequence ID" value="RHN77374.1"/>
    <property type="molecule type" value="Genomic_DNA"/>
</dbReference>
<evidence type="ECO:0000256" key="2">
    <source>
        <dbReference type="ARBA" id="ARBA00023015"/>
    </source>
</evidence>
<protein>
    <submittedName>
        <fullName evidence="8">Putative transcription factor B3-Domain family</fullName>
    </submittedName>
</protein>
<evidence type="ECO:0000256" key="4">
    <source>
        <dbReference type="ARBA" id="ARBA00023163"/>
    </source>
</evidence>
<keyword evidence="3" id="KW-0238">DNA-binding</keyword>
<dbReference type="InterPro" id="IPR044837">
    <property type="entry name" value="REM16-like"/>
</dbReference>
<dbReference type="SUPFAM" id="SSF101936">
    <property type="entry name" value="DNA-binding pseudobarrel domain"/>
    <property type="match status" value="3"/>
</dbReference>
<accession>A0A396JJL5</accession>
<dbReference type="Proteomes" id="UP000265566">
    <property type="component" value="Chromosome 1"/>
</dbReference>
<dbReference type="AlphaFoldDB" id="A0A396JJL5"/>
<evidence type="ECO:0000259" key="7">
    <source>
        <dbReference type="PROSITE" id="PS50863"/>
    </source>
</evidence>
<comment type="caution">
    <text evidence="8">The sequence shown here is derived from an EMBL/GenBank/DDBJ whole genome shotgun (WGS) entry which is preliminary data.</text>
</comment>
<feature type="compositionally biased region" description="Polar residues" evidence="6">
    <location>
        <begin position="144"/>
        <end position="159"/>
    </location>
</feature>
<organism evidence="8">
    <name type="scientific">Medicago truncatula</name>
    <name type="common">Barrel medic</name>
    <name type="synonym">Medicago tribuloides</name>
    <dbReference type="NCBI Taxonomy" id="3880"/>
    <lineage>
        <taxon>Eukaryota</taxon>
        <taxon>Viridiplantae</taxon>
        <taxon>Streptophyta</taxon>
        <taxon>Embryophyta</taxon>
        <taxon>Tracheophyta</taxon>
        <taxon>Spermatophyta</taxon>
        <taxon>Magnoliopsida</taxon>
        <taxon>eudicotyledons</taxon>
        <taxon>Gunneridae</taxon>
        <taxon>Pentapetalae</taxon>
        <taxon>rosids</taxon>
        <taxon>fabids</taxon>
        <taxon>Fabales</taxon>
        <taxon>Fabaceae</taxon>
        <taxon>Papilionoideae</taxon>
        <taxon>50 kb inversion clade</taxon>
        <taxon>NPAAA clade</taxon>
        <taxon>Hologalegina</taxon>
        <taxon>IRL clade</taxon>
        <taxon>Trifolieae</taxon>
        <taxon>Medicago</taxon>
    </lineage>
</organism>
<dbReference type="PROSITE" id="PS50863">
    <property type="entry name" value="B3"/>
    <property type="match status" value="3"/>
</dbReference>
<dbReference type="Pfam" id="PF02362">
    <property type="entry name" value="B3"/>
    <property type="match status" value="3"/>
</dbReference>
<feature type="domain" description="TF-B3" evidence="7">
    <location>
        <begin position="264"/>
        <end position="360"/>
    </location>
</feature>
<feature type="compositionally biased region" description="Basic and acidic residues" evidence="6">
    <location>
        <begin position="550"/>
        <end position="560"/>
    </location>
</feature>
<dbReference type="InterPro" id="IPR015300">
    <property type="entry name" value="DNA-bd_pseudobarrel_sf"/>
</dbReference>
<keyword evidence="2" id="KW-0805">Transcription regulation</keyword>
<feature type="region of interest" description="Disordered" evidence="6">
    <location>
        <begin position="524"/>
        <end position="560"/>
    </location>
</feature>
<dbReference type="Gramene" id="rna821">
    <property type="protein sequence ID" value="RHN77374.1"/>
    <property type="gene ID" value="gene821"/>
</dbReference>
<dbReference type="InterPro" id="IPR003340">
    <property type="entry name" value="B3_DNA-bd"/>
</dbReference>
<dbReference type="Gene3D" id="2.40.330.10">
    <property type="entry name" value="DNA-binding pseudobarrel domain"/>
    <property type="match status" value="3"/>
</dbReference>
<dbReference type="GO" id="GO:0003677">
    <property type="term" value="F:DNA binding"/>
    <property type="evidence" value="ECO:0007669"/>
    <property type="project" value="UniProtKB-KW"/>
</dbReference>
<sequence>MGEGRTQNSKSWEEEIYWSHFQFIHFTIFLQSTTDFQQQLALPKIFSDNLKKKLPENVTLKGPSGVVWNIGLNTRGESVYFVDGWRRFVKDHSLKENDFLVFKYNGESLFEVLIFNGESFCEKAASYFVLECGQAHAEQGGNKGKNSNKSVEEVNTTNGSVECASPEKFRSLDSIRTPLALTFETTNGKTFNAGFKSASPEKPVIEVTPVQTKKRARTPKEANSWESACNKEHSEAALSKLSRKLSRNDEEKIVQSFSSSVPYFVKIIKTFHVSGSCVMNIPRQFSMEHLKKGRIKIILHNMKGECWIVNSVPTAKVPKSHTLCAGWMSFVHANNIKIGDVCIFELINDCELRVRIAGVGKEGLDCQALPKTFSDNLKKKLPENVTLKGPSGVVWNIGLTTRNDTVYFMDGWQRFVKDHSLKENDFLVFKYNGESLFENVDKLILNKGATKERIQTIFLKKSILLPNGGVECASPEKFRRTRTPFAVPFETTNGKTFNAGIESASSKKCMADALTKTTTIQFPFQPTGKRTKKKPVKEAVPVKTKKRGRPPKDGNSSKRALDLKACNKEHSGQNISLFRLTFTILILAYLVTITF</sequence>
<keyword evidence="5" id="KW-0539">Nucleus</keyword>
<feature type="domain" description="TF-B3" evidence="7">
    <location>
        <begin position="25"/>
        <end position="118"/>
    </location>
</feature>
<dbReference type="PANTHER" id="PTHR31391">
    <property type="entry name" value="B3 DOMAIN-CONTAINING PROTEIN OS11G0197600-RELATED"/>
    <property type="match status" value="1"/>
</dbReference>
<dbReference type="PANTHER" id="PTHR31391:SF106">
    <property type="entry name" value="B3 DOMAIN-CONTAINING PROTEIN OS01G0723500"/>
    <property type="match status" value="1"/>
</dbReference>
<feature type="region of interest" description="Disordered" evidence="6">
    <location>
        <begin position="138"/>
        <end position="159"/>
    </location>
</feature>
<keyword evidence="4" id="KW-0804">Transcription</keyword>
<evidence type="ECO:0000256" key="3">
    <source>
        <dbReference type="ARBA" id="ARBA00023125"/>
    </source>
</evidence>
<proteinExistence type="predicted"/>
<comment type="subcellular location">
    <subcellularLocation>
        <location evidence="1">Nucleus</location>
    </subcellularLocation>
</comment>
<evidence type="ECO:0000313" key="8">
    <source>
        <dbReference type="EMBL" id="RHN77374.1"/>
    </source>
</evidence>
<evidence type="ECO:0000256" key="6">
    <source>
        <dbReference type="SAM" id="MobiDB-lite"/>
    </source>
</evidence>
<dbReference type="GO" id="GO:0005634">
    <property type="term" value="C:nucleus"/>
    <property type="evidence" value="ECO:0007669"/>
    <property type="project" value="UniProtKB-SubCell"/>
</dbReference>
<evidence type="ECO:0000256" key="5">
    <source>
        <dbReference type="ARBA" id="ARBA00023242"/>
    </source>
</evidence>